<accession>A0A1V6MRQ5</accession>
<organism evidence="1 2">
    <name type="scientific">Streptomyces phaeoluteigriseus</name>
    <dbReference type="NCBI Taxonomy" id="114686"/>
    <lineage>
        <taxon>Bacteria</taxon>
        <taxon>Bacillati</taxon>
        <taxon>Actinomycetota</taxon>
        <taxon>Actinomycetes</taxon>
        <taxon>Kitasatosporales</taxon>
        <taxon>Streptomycetaceae</taxon>
        <taxon>Streptomyces</taxon>
        <taxon>Streptomyces aurantiacus group</taxon>
    </lineage>
</organism>
<dbReference type="OrthoDB" id="5179393at2"/>
<evidence type="ECO:0000313" key="2">
    <source>
        <dbReference type="Proteomes" id="UP000184286"/>
    </source>
</evidence>
<dbReference type="RefSeq" id="WP_094103166.1">
    <property type="nucleotide sequence ID" value="NZ_MPOH02000014.1"/>
</dbReference>
<sequence length="383" mass="41145">MKLSFLDPLFLEPGPWASVYVDTSRDTDDPDAAIDRRRRHQTDALLHQGADPATVTALAGAVGTDRALPGRHGQALFAAHGHLVLVAELPEPPTRDTARLDGLPDVEPLAVQRTPDIPYLAVALTRSGERPWAAAGAEGAADQNDVPGDHVLAVSVAGRWPTGRVTPHERLSHQVPAEAWQRTAPRIARELGDLAEQHRAESIVLCRHPGDVRMSGVLVNRFPAHLRSRVTVVDDDSLTTPEAVGAAFLEEHVGRVLEGCLSAADERQLEDFLAQRARHPHRSEGLAAAVSALRRGRAGALLLTRRARLPARVWLGSEPSQIALSASDLEAFGVTSPREEPADAALLYAAHGTGAELVVPPPDRVPSADGVGVLLRYRYAPDR</sequence>
<dbReference type="EMBL" id="MPOH02000014">
    <property type="protein sequence ID" value="OQD55119.1"/>
    <property type="molecule type" value="Genomic_DNA"/>
</dbReference>
<reference evidence="1 2" key="2">
    <citation type="submission" date="2017-02" db="EMBL/GenBank/DDBJ databases">
        <title>Draft genome sequence of Streptomyces phaeoluteigriseus type strain DSM41896.</title>
        <authorList>
            <person name="Salih T.S."/>
            <person name="Algora Gallardo L."/>
            <person name="Melo Santos T."/>
            <person name="Filgueira Martinez S."/>
            <person name="Herron P.R."/>
        </authorList>
    </citation>
    <scope>NUCLEOTIDE SEQUENCE [LARGE SCALE GENOMIC DNA]</scope>
    <source>
        <strain evidence="1 2">DSM 41896</strain>
    </source>
</reference>
<dbReference type="STRING" id="114686.BM536_017435"/>
<dbReference type="InterPro" id="IPR040701">
    <property type="entry name" value="Bact_RF_family2"/>
</dbReference>
<dbReference type="Pfam" id="PF18844">
    <property type="entry name" value="baeRF_family2"/>
    <property type="match status" value="1"/>
</dbReference>
<protein>
    <recommendedName>
        <fullName evidence="3">Peptide chain release factor 1</fullName>
    </recommendedName>
</protein>
<name>A0A1V6MRQ5_9ACTN</name>
<reference evidence="2" key="1">
    <citation type="submission" date="2016-11" db="EMBL/GenBank/DDBJ databases">
        <authorList>
            <person name="Schniete J.K."/>
            <person name="Salih T."/>
            <person name="Algora Gallardo L."/>
            <person name="Martinez Fernandez S."/>
            <person name="Herron P.R."/>
        </authorList>
    </citation>
    <scope>NUCLEOTIDE SEQUENCE [LARGE SCALE GENOMIC DNA]</scope>
    <source>
        <strain evidence="2">DSM 41896</strain>
    </source>
</reference>
<evidence type="ECO:0008006" key="3">
    <source>
        <dbReference type="Google" id="ProtNLM"/>
    </source>
</evidence>
<proteinExistence type="predicted"/>
<dbReference type="Proteomes" id="UP000184286">
    <property type="component" value="Unassembled WGS sequence"/>
</dbReference>
<dbReference type="AlphaFoldDB" id="A0A1V6MRQ5"/>
<evidence type="ECO:0000313" key="1">
    <source>
        <dbReference type="EMBL" id="OQD55119.1"/>
    </source>
</evidence>
<comment type="caution">
    <text evidence="1">The sequence shown here is derived from an EMBL/GenBank/DDBJ whole genome shotgun (WGS) entry which is preliminary data.</text>
</comment>
<gene>
    <name evidence="1" type="ORF">BM536_017435</name>
</gene>